<evidence type="ECO:0000313" key="2">
    <source>
        <dbReference type="Proteomes" id="UP000230069"/>
    </source>
</evidence>
<dbReference type="InParanoid" id="A0A2G5CD57"/>
<protein>
    <submittedName>
        <fullName evidence="1">Uncharacterized protein</fullName>
    </submittedName>
</protein>
<dbReference type="InterPro" id="IPR025322">
    <property type="entry name" value="PADRE_dom"/>
</dbReference>
<gene>
    <name evidence="1" type="ORF">AQUCO_06200051v1</name>
</gene>
<sequence>MGNFISHQLFDMTGKVVLSNGTIHEFDQPLTVAELMLEHPQQVVVEFRSLMAGKRVTPLPADKKLDIKKVYLMIPMKIGRTGPLSVHEARRVLENANNVLRSRALMSSAKLLPLLARGCKMGITVESNVVMVKKEDIVEKLEKNNKTELLPINFEERTKFLSRQFSGKGWKPSLDTITEKKIEKKVSHWLF</sequence>
<proteinExistence type="predicted"/>
<dbReference type="EMBL" id="KZ305079">
    <property type="protein sequence ID" value="PIA29193.1"/>
    <property type="molecule type" value="Genomic_DNA"/>
</dbReference>
<dbReference type="OrthoDB" id="1921976at2759"/>
<dbReference type="Proteomes" id="UP000230069">
    <property type="component" value="Unassembled WGS sequence"/>
</dbReference>
<reference evidence="1 2" key="1">
    <citation type="submission" date="2017-09" db="EMBL/GenBank/DDBJ databases">
        <title>WGS assembly of Aquilegia coerulea Goldsmith.</title>
        <authorList>
            <person name="Hodges S."/>
            <person name="Kramer E."/>
            <person name="Nordborg M."/>
            <person name="Tomkins J."/>
            <person name="Borevitz J."/>
            <person name="Derieg N."/>
            <person name="Yan J."/>
            <person name="Mihaltcheva S."/>
            <person name="Hayes R.D."/>
            <person name="Rokhsar D."/>
        </authorList>
    </citation>
    <scope>NUCLEOTIDE SEQUENCE [LARGE SCALE GENOMIC DNA]</scope>
    <source>
        <strain evidence="2">cv. Goldsmith</strain>
    </source>
</reference>
<dbReference type="STRING" id="218851.A0A2G5CD57"/>
<dbReference type="AlphaFoldDB" id="A0A2G5CD57"/>
<evidence type="ECO:0000313" key="1">
    <source>
        <dbReference type="EMBL" id="PIA29193.1"/>
    </source>
</evidence>
<dbReference type="FunCoup" id="A0A2G5CD57">
    <property type="interactions" value="204"/>
</dbReference>
<dbReference type="PANTHER" id="PTHR33052">
    <property type="entry name" value="DUF4228 DOMAIN PROTEIN-RELATED"/>
    <property type="match status" value="1"/>
</dbReference>
<name>A0A2G5CD57_AQUCA</name>
<dbReference type="Pfam" id="PF14009">
    <property type="entry name" value="PADRE"/>
    <property type="match status" value="1"/>
</dbReference>
<keyword evidence="2" id="KW-1185">Reference proteome</keyword>
<organism evidence="1 2">
    <name type="scientific">Aquilegia coerulea</name>
    <name type="common">Rocky mountain columbine</name>
    <dbReference type="NCBI Taxonomy" id="218851"/>
    <lineage>
        <taxon>Eukaryota</taxon>
        <taxon>Viridiplantae</taxon>
        <taxon>Streptophyta</taxon>
        <taxon>Embryophyta</taxon>
        <taxon>Tracheophyta</taxon>
        <taxon>Spermatophyta</taxon>
        <taxon>Magnoliopsida</taxon>
        <taxon>Ranunculales</taxon>
        <taxon>Ranunculaceae</taxon>
        <taxon>Thalictroideae</taxon>
        <taxon>Aquilegia</taxon>
    </lineage>
</organism>
<accession>A0A2G5CD57</accession>